<dbReference type="InterPro" id="IPR005814">
    <property type="entry name" value="Aminotrans_3"/>
</dbReference>
<name>A0ABS5J663_9BACT</name>
<dbReference type="InterPro" id="IPR011009">
    <property type="entry name" value="Kinase-like_dom_sf"/>
</dbReference>
<gene>
    <name evidence="5" type="ORF">KE626_25495</name>
</gene>
<dbReference type="SUPFAM" id="SSF56112">
    <property type="entry name" value="Protein kinase-like (PK-like)"/>
    <property type="match status" value="1"/>
</dbReference>
<evidence type="ECO:0000256" key="3">
    <source>
        <dbReference type="ARBA" id="ARBA00022898"/>
    </source>
</evidence>
<reference evidence="5 6" key="1">
    <citation type="submission" date="2021-04" db="EMBL/GenBank/DDBJ databases">
        <title>Chitinophaga sp. nov., isolated from the rhizosphere soil.</title>
        <authorList>
            <person name="He S."/>
        </authorList>
    </citation>
    <scope>NUCLEOTIDE SEQUENCE [LARGE SCALE GENOMIC DNA]</scope>
    <source>
        <strain evidence="5 6">2R12</strain>
    </source>
</reference>
<comment type="similarity">
    <text evidence="2">Belongs to the class-III pyridoxal-phosphate-dependent aminotransferase family.</text>
</comment>
<dbReference type="Gene3D" id="3.40.640.10">
    <property type="entry name" value="Type I PLP-dependent aspartate aminotransferase-like (Major domain)"/>
    <property type="match status" value="1"/>
</dbReference>
<dbReference type="RefSeq" id="WP_211975846.1">
    <property type="nucleotide sequence ID" value="NZ_CBFHAM010000035.1"/>
</dbReference>
<dbReference type="PANTHER" id="PTHR45688:SF13">
    <property type="entry name" value="ALANINE--GLYOXYLATE AMINOTRANSFERASE 2-LIKE"/>
    <property type="match status" value="1"/>
</dbReference>
<dbReference type="PROSITE" id="PS00600">
    <property type="entry name" value="AA_TRANSFER_CLASS_3"/>
    <property type="match status" value="1"/>
</dbReference>
<keyword evidence="5" id="KW-0032">Aminotransferase</keyword>
<feature type="domain" description="Aminoglycoside phosphotransferase" evidence="4">
    <location>
        <begin position="24"/>
        <end position="258"/>
    </location>
</feature>
<dbReference type="InterPro" id="IPR015422">
    <property type="entry name" value="PyrdxlP-dep_Trfase_small"/>
</dbReference>
<keyword evidence="6" id="KW-1185">Reference proteome</keyword>
<sequence length="766" mass="84768">MDIQEMKTLVQQHYGLEVKVTSLDGYEESNYLLEDAGGQKYIGKIAGAENNPHLLDAQVKILQHLADTTVAKGFQRVLLNRHNNPVTTIGEGGTIQYLRILSYLDGKVWADAGQPTPALLHHLGQFMGEMDQALQGFFHPAAYRVCSWDLRNTLAARENINAIKDHERRRMVAYFLLQFETEIAPQLPGLRMAVIHNDANDYNLLVKNDAVAGLIDFGDMVYTQLVNNLAITCTYAMLHREDPLAAAAAVVKGYHEAMPLTEQEIACLYYLVAARLCVSVINSATQAVAGSDNQFHFITEKPAWKLLYQLIKINPVAAEDAFRVAAGMASKINRDDRYTPLLTERKQRIGRNLSISYRQPLKIIRGALQYLYDDKGGTYIDCVNNVSHVGHCHPTVVKAIQQQAATLNTNTRYLHDELISYARALTATLPEPLQVCYFTNSGSEANDLAIRMSRHFTQQKEVIVLDHAYHGTSTVAMELSPYKFDGKGGAGKPAHTHKAVNPDLYRGPHRYDNPQAGAVYAQDIEEIIKKISGEGKGIAAFICETLLGVGGQIPLPPGYLEKVYQYVRTAGGVCIADEVQVGFGRVGDRFWGFELQQVVPDMVVLGKPIGNGHPLAAVVTTQAIADAFNNGMEYFNTFGGNPVSMACGKAVLQVIQEEEMQQHALQTGEHFLQGLRVLMNKHAIIGDVRGHGLFIGAELVRNRVTLEPAVPEIDVVVEKMKDRGFLISTDGPLHNVLKIKPPLVFNKENADAFLWHLDQVLEEVIA</sequence>
<proteinExistence type="inferred from homology"/>
<dbReference type="Pfam" id="PF00202">
    <property type="entry name" value="Aminotran_3"/>
    <property type="match status" value="1"/>
</dbReference>
<dbReference type="Proteomes" id="UP000676386">
    <property type="component" value="Unassembled WGS sequence"/>
</dbReference>
<dbReference type="EMBL" id="JAGTXB010000017">
    <property type="protein sequence ID" value="MBS0030706.1"/>
    <property type="molecule type" value="Genomic_DNA"/>
</dbReference>
<dbReference type="SUPFAM" id="SSF53383">
    <property type="entry name" value="PLP-dependent transferases"/>
    <property type="match status" value="1"/>
</dbReference>
<evidence type="ECO:0000259" key="4">
    <source>
        <dbReference type="Pfam" id="PF01636"/>
    </source>
</evidence>
<dbReference type="InterPro" id="IPR049704">
    <property type="entry name" value="Aminotrans_3_PPA_site"/>
</dbReference>
<dbReference type="InterPro" id="IPR015424">
    <property type="entry name" value="PyrdxlP-dep_Trfase"/>
</dbReference>
<dbReference type="CDD" id="cd00610">
    <property type="entry name" value="OAT_like"/>
    <property type="match status" value="1"/>
</dbReference>
<evidence type="ECO:0000313" key="5">
    <source>
        <dbReference type="EMBL" id="MBS0030706.1"/>
    </source>
</evidence>
<dbReference type="InterPro" id="IPR015421">
    <property type="entry name" value="PyrdxlP-dep_Trfase_major"/>
</dbReference>
<dbReference type="Pfam" id="PF01636">
    <property type="entry name" value="APH"/>
    <property type="match status" value="1"/>
</dbReference>
<keyword evidence="5" id="KW-0808">Transferase</keyword>
<dbReference type="Gene3D" id="3.90.1200.10">
    <property type="match status" value="1"/>
</dbReference>
<protein>
    <submittedName>
        <fullName evidence="5">Aminotransferase class III-fold pyridoxal phosphate-dependent enzyme</fullName>
    </submittedName>
</protein>
<evidence type="ECO:0000313" key="6">
    <source>
        <dbReference type="Proteomes" id="UP000676386"/>
    </source>
</evidence>
<evidence type="ECO:0000256" key="1">
    <source>
        <dbReference type="ARBA" id="ARBA00001933"/>
    </source>
</evidence>
<dbReference type="InterPro" id="IPR002575">
    <property type="entry name" value="Aminoglycoside_PTrfase"/>
</dbReference>
<keyword evidence="3" id="KW-0663">Pyridoxal phosphate</keyword>
<evidence type="ECO:0000256" key="2">
    <source>
        <dbReference type="ARBA" id="ARBA00008954"/>
    </source>
</evidence>
<organism evidence="5 6">
    <name type="scientific">Chitinophaga hostae</name>
    <dbReference type="NCBI Taxonomy" id="2831022"/>
    <lineage>
        <taxon>Bacteria</taxon>
        <taxon>Pseudomonadati</taxon>
        <taxon>Bacteroidota</taxon>
        <taxon>Chitinophagia</taxon>
        <taxon>Chitinophagales</taxon>
        <taxon>Chitinophagaceae</taxon>
        <taxon>Chitinophaga</taxon>
    </lineage>
</organism>
<dbReference type="Gene3D" id="3.90.1150.10">
    <property type="entry name" value="Aspartate Aminotransferase, domain 1"/>
    <property type="match status" value="1"/>
</dbReference>
<accession>A0ABS5J663</accession>
<comment type="caution">
    <text evidence="5">The sequence shown here is derived from an EMBL/GenBank/DDBJ whole genome shotgun (WGS) entry which is preliminary data.</text>
</comment>
<dbReference type="PANTHER" id="PTHR45688">
    <property type="match status" value="1"/>
</dbReference>
<dbReference type="GO" id="GO:0008483">
    <property type="term" value="F:transaminase activity"/>
    <property type="evidence" value="ECO:0007669"/>
    <property type="project" value="UniProtKB-KW"/>
</dbReference>
<comment type="cofactor">
    <cofactor evidence="1">
        <name>pyridoxal 5'-phosphate</name>
        <dbReference type="ChEBI" id="CHEBI:597326"/>
    </cofactor>
</comment>